<keyword evidence="8 13" id="KW-0418">Kinase</keyword>
<dbReference type="Gene3D" id="3.30.450.20">
    <property type="entry name" value="PAS domain"/>
    <property type="match status" value="1"/>
</dbReference>
<dbReference type="CDD" id="cd00082">
    <property type="entry name" value="HisKA"/>
    <property type="match status" value="1"/>
</dbReference>
<dbReference type="EMBL" id="QGGW01000001">
    <property type="protein sequence ID" value="PWK62531.1"/>
    <property type="molecule type" value="Genomic_DNA"/>
</dbReference>
<dbReference type="InterPro" id="IPR005467">
    <property type="entry name" value="His_kinase_dom"/>
</dbReference>
<keyword evidence="6" id="KW-0808">Transferase</keyword>
<dbReference type="Proteomes" id="UP000245708">
    <property type="component" value="Unassembled WGS sequence"/>
</dbReference>
<dbReference type="InterPro" id="IPR036890">
    <property type="entry name" value="HATPase_C_sf"/>
</dbReference>
<dbReference type="GO" id="GO:0005524">
    <property type="term" value="F:ATP binding"/>
    <property type="evidence" value="ECO:0007669"/>
    <property type="project" value="UniProtKB-KW"/>
</dbReference>
<dbReference type="EC" id="2.7.13.3" evidence="3"/>
<dbReference type="GO" id="GO:0000155">
    <property type="term" value="F:phosphorelay sensor kinase activity"/>
    <property type="evidence" value="ECO:0007669"/>
    <property type="project" value="InterPro"/>
</dbReference>
<dbReference type="InterPro" id="IPR003594">
    <property type="entry name" value="HATPase_dom"/>
</dbReference>
<dbReference type="AlphaFoldDB" id="A0A316GQ48"/>
<dbReference type="PANTHER" id="PTHR45453:SF1">
    <property type="entry name" value="PHOSPHATE REGULON SENSOR PROTEIN PHOR"/>
    <property type="match status" value="1"/>
</dbReference>
<dbReference type="InterPro" id="IPR036097">
    <property type="entry name" value="HisK_dim/P_sf"/>
</dbReference>
<feature type="domain" description="Histidine kinase" evidence="12">
    <location>
        <begin position="133"/>
        <end position="368"/>
    </location>
</feature>
<dbReference type="PRINTS" id="PR00344">
    <property type="entry name" value="BCTRLSENSOR"/>
</dbReference>
<comment type="catalytic activity">
    <reaction evidence="1">
        <text>ATP + protein L-histidine = ADP + protein N-phospho-L-histidine.</text>
        <dbReference type="EC" id="2.7.13.3"/>
    </reaction>
</comment>
<name>A0A316GQ48_9RHOB</name>
<comment type="subcellular location">
    <subcellularLocation>
        <location evidence="2">Cell membrane</location>
    </subcellularLocation>
</comment>
<protein>
    <recommendedName>
        <fullName evidence="3">histidine kinase</fullName>
        <ecNumber evidence="3">2.7.13.3</ecNumber>
    </recommendedName>
</protein>
<keyword evidence="9" id="KW-0067">ATP-binding</keyword>
<evidence type="ECO:0000256" key="5">
    <source>
        <dbReference type="ARBA" id="ARBA00022553"/>
    </source>
</evidence>
<comment type="caution">
    <text evidence="13">The sequence shown here is derived from an EMBL/GenBank/DDBJ whole genome shotgun (WGS) entry which is preliminary data.</text>
</comment>
<evidence type="ECO:0000313" key="13">
    <source>
        <dbReference type="EMBL" id="PWK62531.1"/>
    </source>
</evidence>
<dbReference type="FunFam" id="1.10.287.130:FF:000008">
    <property type="entry name" value="Two-component sensor histidine kinase"/>
    <property type="match status" value="1"/>
</dbReference>
<dbReference type="GO" id="GO:0004721">
    <property type="term" value="F:phosphoprotein phosphatase activity"/>
    <property type="evidence" value="ECO:0007669"/>
    <property type="project" value="TreeGrafter"/>
</dbReference>
<dbReference type="SUPFAM" id="SSF47384">
    <property type="entry name" value="Homodimeric domain of signal transducing histidine kinase"/>
    <property type="match status" value="1"/>
</dbReference>
<evidence type="ECO:0000259" key="12">
    <source>
        <dbReference type="PROSITE" id="PS50109"/>
    </source>
</evidence>
<dbReference type="GO" id="GO:0005886">
    <property type="term" value="C:plasma membrane"/>
    <property type="evidence" value="ECO:0007669"/>
    <property type="project" value="UniProtKB-SubCell"/>
</dbReference>
<keyword evidence="4" id="KW-1003">Cell membrane</keyword>
<dbReference type="PANTHER" id="PTHR45453">
    <property type="entry name" value="PHOSPHATE REGULON SENSOR PROTEIN PHOR"/>
    <property type="match status" value="1"/>
</dbReference>
<organism evidence="13 14">
    <name type="scientific">Roseicyclus mahoneyensis</name>
    <dbReference type="NCBI Taxonomy" id="164332"/>
    <lineage>
        <taxon>Bacteria</taxon>
        <taxon>Pseudomonadati</taxon>
        <taxon>Pseudomonadota</taxon>
        <taxon>Alphaproteobacteria</taxon>
        <taxon>Rhodobacterales</taxon>
        <taxon>Roseobacteraceae</taxon>
        <taxon>Roseicyclus</taxon>
    </lineage>
</organism>
<keyword evidence="11" id="KW-0472">Membrane</keyword>
<evidence type="ECO:0000313" key="14">
    <source>
        <dbReference type="Proteomes" id="UP000245708"/>
    </source>
</evidence>
<gene>
    <name evidence="13" type="ORF">C7455_101559</name>
</gene>
<evidence type="ECO:0000256" key="6">
    <source>
        <dbReference type="ARBA" id="ARBA00022679"/>
    </source>
</evidence>
<dbReference type="Gene3D" id="3.30.565.10">
    <property type="entry name" value="Histidine kinase-like ATPase, C-terminal domain"/>
    <property type="match status" value="1"/>
</dbReference>
<dbReference type="InterPro" id="IPR050351">
    <property type="entry name" value="BphY/WalK/GraS-like"/>
</dbReference>
<dbReference type="SMART" id="SM00388">
    <property type="entry name" value="HisKA"/>
    <property type="match status" value="1"/>
</dbReference>
<dbReference type="SUPFAM" id="SSF55874">
    <property type="entry name" value="ATPase domain of HSP90 chaperone/DNA topoisomerase II/histidine kinase"/>
    <property type="match status" value="1"/>
</dbReference>
<keyword evidence="7" id="KW-0547">Nucleotide-binding</keyword>
<evidence type="ECO:0000256" key="7">
    <source>
        <dbReference type="ARBA" id="ARBA00022741"/>
    </source>
</evidence>
<evidence type="ECO:0000256" key="11">
    <source>
        <dbReference type="ARBA" id="ARBA00023136"/>
    </source>
</evidence>
<evidence type="ECO:0000256" key="1">
    <source>
        <dbReference type="ARBA" id="ARBA00000085"/>
    </source>
</evidence>
<dbReference type="Pfam" id="PF00512">
    <property type="entry name" value="HisKA"/>
    <property type="match status" value="1"/>
</dbReference>
<dbReference type="PROSITE" id="PS50109">
    <property type="entry name" value="HIS_KIN"/>
    <property type="match status" value="1"/>
</dbReference>
<evidence type="ECO:0000256" key="8">
    <source>
        <dbReference type="ARBA" id="ARBA00022777"/>
    </source>
</evidence>
<keyword evidence="10" id="KW-0902">Two-component regulatory system</keyword>
<dbReference type="SMART" id="SM00387">
    <property type="entry name" value="HATPase_c"/>
    <property type="match status" value="1"/>
</dbReference>
<dbReference type="Pfam" id="PF02518">
    <property type="entry name" value="HATPase_c"/>
    <property type="match status" value="1"/>
</dbReference>
<evidence type="ECO:0000256" key="10">
    <source>
        <dbReference type="ARBA" id="ARBA00023012"/>
    </source>
</evidence>
<dbReference type="InterPro" id="IPR004358">
    <property type="entry name" value="Sig_transdc_His_kin-like_C"/>
</dbReference>
<keyword evidence="5" id="KW-0597">Phosphoprotein</keyword>
<evidence type="ECO:0000256" key="2">
    <source>
        <dbReference type="ARBA" id="ARBA00004236"/>
    </source>
</evidence>
<reference evidence="13 14" key="1">
    <citation type="submission" date="2018-05" db="EMBL/GenBank/DDBJ databases">
        <title>Genomic Encyclopedia of Type Strains, Phase IV (KMG-IV): sequencing the most valuable type-strain genomes for metagenomic binning, comparative biology and taxonomic classification.</title>
        <authorList>
            <person name="Goeker M."/>
        </authorList>
    </citation>
    <scope>NUCLEOTIDE SEQUENCE [LARGE SCALE GENOMIC DNA]</scope>
    <source>
        <strain evidence="13 14">DSM 16097</strain>
    </source>
</reference>
<dbReference type="InterPro" id="IPR003661">
    <property type="entry name" value="HisK_dim/P_dom"/>
</dbReference>
<accession>A0A316GQ48</accession>
<proteinExistence type="predicted"/>
<dbReference type="Gene3D" id="1.10.287.130">
    <property type="match status" value="1"/>
</dbReference>
<evidence type="ECO:0000256" key="4">
    <source>
        <dbReference type="ARBA" id="ARBA00022475"/>
    </source>
</evidence>
<keyword evidence="14" id="KW-1185">Reference proteome</keyword>
<dbReference type="GO" id="GO:0016036">
    <property type="term" value="P:cellular response to phosphate starvation"/>
    <property type="evidence" value="ECO:0007669"/>
    <property type="project" value="TreeGrafter"/>
</dbReference>
<evidence type="ECO:0000256" key="9">
    <source>
        <dbReference type="ARBA" id="ARBA00022840"/>
    </source>
</evidence>
<dbReference type="FunFam" id="3.30.565.10:FF:000006">
    <property type="entry name" value="Sensor histidine kinase WalK"/>
    <property type="match status" value="1"/>
</dbReference>
<sequence>MAGAGAGMTGTQLIDVMNAVPEPMLHLSATGQVEAANAAARALLGDWIEGRSCATVLRQPGLLSRIEAVQAGEAASEARMQITDQTGETQYLVRITPLGERSARAGGHALLLHFTDITHLREAEEMRRDFVANVSHELRTPLTAVLGFIETLRGPAREDTAARERFLGIMEGEARRMNRLVSDLLSLSRVESQERQRPSGEVDLKAVLDGVIAALRPAAEEQGCTLELEVTPADPSLLLGPAGESYRMRGDRDQVMQVFLNLTENALKYGGTGKPVTLRLGWQEGSGNLKGPVLRAEVVDRGDGIDPLHLPRLTERFYRVDTHRSRAMGGTGLGLAIVKHIVNRHRGRLRIESVQGKGSTFSVLFPPE</sequence>
<evidence type="ECO:0000256" key="3">
    <source>
        <dbReference type="ARBA" id="ARBA00012438"/>
    </source>
</evidence>